<evidence type="ECO:0000313" key="5">
    <source>
        <dbReference type="EMBL" id="MCF5321579.1"/>
    </source>
</evidence>
<gene>
    <name evidence="5" type="ORF">GIW13_25110</name>
    <name evidence="4" type="ORF">O204_23915</name>
    <name evidence="3" type="ORF">PS417_12425</name>
</gene>
<reference evidence="3 7" key="2">
    <citation type="submission" date="2014-05" db="EMBL/GenBank/DDBJ databases">
        <title>Pseudomonas simiae WCS417.</title>
        <authorList>
            <person name="Berendsen R.L."/>
        </authorList>
    </citation>
    <scope>NUCLEOTIDE SEQUENCE [LARGE SCALE GENOMIC DNA]</scope>
    <source>
        <strain evidence="3 7">WCS417</strain>
    </source>
</reference>
<proteinExistence type="predicted"/>
<feature type="signal peptide" evidence="2">
    <location>
        <begin position="1"/>
        <end position="21"/>
    </location>
</feature>
<evidence type="ECO:0000313" key="4">
    <source>
        <dbReference type="EMBL" id="ERH59517.1"/>
    </source>
</evidence>
<reference evidence="5 8" key="3">
    <citation type="submission" date="2019-11" db="EMBL/GenBank/DDBJ databases">
        <title>Epiphytic Pseudomonas syringae from cherry orchards.</title>
        <authorList>
            <person name="Hulin M.T."/>
        </authorList>
    </citation>
    <scope>NUCLEOTIDE SEQUENCE [LARGE SCALE GENOMIC DNA]</scope>
    <source>
        <strain evidence="5 8">PA-5-11C</strain>
    </source>
</reference>
<accession>A0A1N7UBC4</accession>
<dbReference type="AlphaFoldDB" id="A0A1N7UBC4"/>
<feature type="compositionally biased region" description="Polar residues" evidence="1">
    <location>
        <begin position="42"/>
        <end position="51"/>
    </location>
</feature>
<accession>U1UWQ4</accession>
<feature type="chain" id="PRO_5010477128" evidence="2">
    <location>
        <begin position="22"/>
        <end position="73"/>
    </location>
</feature>
<name>A0A1N7UBC4_9PSED</name>
<evidence type="ECO:0000256" key="1">
    <source>
        <dbReference type="SAM" id="MobiDB-lite"/>
    </source>
</evidence>
<dbReference type="Proteomes" id="UP000027308">
    <property type="component" value="Chromosome"/>
</dbReference>
<evidence type="ECO:0000313" key="3">
    <source>
        <dbReference type="EMBL" id="AIB36371.1"/>
    </source>
</evidence>
<dbReference type="GeneID" id="45623014"/>
<dbReference type="EMBL" id="AVQG01000011">
    <property type="protein sequence ID" value="ERH59517.1"/>
    <property type="molecule type" value="Genomic_DNA"/>
</dbReference>
<evidence type="ECO:0000256" key="2">
    <source>
        <dbReference type="SAM" id="SignalP"/>
    </source>
</evidence>
<feature type="compositionally biased region" description="Polar residues" evidence="1">
    <location>
        <begin position="63"/>
        <end position="73"/>
    </location>
</feature>
<dbReference type="EMBL" id="WKCM01000059">
    <property type="protein sequence ID" value="MCF5321579.1"/>
    <property type="molecule type" value="Genomic_DNA"/>
</dbReference>
<sequence>MKLSTLVLASLMTLTSAAAFAEGGSERSKEFYNNFTFMQQKTHGTAEQTAQADGKNVKKEAAGQSTAEELPNT</sequence>
<dbReference type="Proteomes" id="UP000814078">
    <property type="component" value="Unassembled WGS sequence"/>
</dbReference>
<organism evidence="3 7">
    <name type="scientific">Pseudomonas simiae</name>
    <dbReference type="NCBI Taxonomy" id="321846"/>
    <lineage>
        <taxon>Bacteria</taxon>
        <taxon>Pseudomonadati</taxon>
        <taxon>Pseudomonadota</taxon>
        <taxon>Gammaproteobacteria</taxon>
        <taxon>Pseudomonadales</taxon>
        <taxon>Pseudomonadaceae</taxon>
        <taxon>Pseudomonas</taxon>
    </lineage>
</organism>
<dbReference type="OrthoDB" id="7027963at2"/>
<evidence type="ECO:0000313" key="6">
    <source>
        <dbReference type="Proteomes" id="UP000016504"/>
    </source>
</evidence>
<feature type="region of interest" description="Disordered" evidence="1">
    <location>
        <begin position="42"/>
        <end position="73"/>
    </location>
</feature>
<reference evidence="4 6" key="1">
    <citation type="submission" date="2013-08" db="EMBL/GenBank/DDBJ databases">
        <title>Biodegradation of aromatic compounds in biofilm forming Pseudomonas isolated from sewage sludge.</title>
        <authorList>
            <person name="Qureshi A."/>
            <person name="Ghosh S."/>
            <person name="Khardenavis A.A."/>
            <person name="Kapley A."/>
            <person name="Purohit H.J."/>
        </authorList>
    </citation>
    <scope>NUCLEOTIDE SEQUENCE [LARGE SCALE GENOMIC DNA]</scope>
    <source>
        <strain evidence="4 6">EGD-AQ6</strain>
    </source>
</reference>
<keyword evidence="2" id="KW-0732">Signal</keyword>
<evidence type="ECO:0000313" key="8">
    <source>
        <dbReference type="Proteomes" id="UP000814078"/>
    </source>
</evidence>
<keyword evidence="8" id="KW-1185">Reference proteome</keyword>
<protein>
    <submittedName>
        <fullName evidence="3">Uncharacterized protein</fullName>
    </submittedName>
</protein>
<dbReference type="EMBL" id="CP007637">
    <property type="protein sequence ID" value="AIB36371.1"/>
    <property type="molecule type" value="Genomic_DNA"/>
</dbReference>
<dbReference type="RefSeq" id="WP_010210854.1">
    <property type="nucleotide sequence ID" value="NZ_AVQG01000011.1"/>
</dbReference>
<evidence type="ECO:0000313" key="7">
    <source>
        <dbReference type="Proteomes" id="UP000027308"/>
    </source>
</evidence>
<dbReference type="PATRIC" id="fig|1390371.3.peg.2100"/>
<dbReference type="Proteomes" id="UP000016504">
    <property type="component" value="Unassembled WGS sequence"/>
</dbReference>